<organism evidence="2 3">
    <name type="scientific">Psophocarpus tetragonolobus</name>
    <name type="common">Winged bean</name>
    <name type="synonym">Dolichos tetragonolobus</name>
    <dbReference type="NCBI Taxonomy" id="3891"/>
    <lineage>
        <taxon>Eukaryota</taxon>
        <taxon>Viridiplantae</taxon>
        <taxon>Streptophyta</taxon>
        <taxon>Embryophyta</taxon>
        <taxon>Tracheophyta</taxon>
        <taxon>Spermatophyta</taxon>
        <taxon>Magnoliopsida</taxon>
        <taxon>eudicotyledons</taxon>
        <taxon>Gunneridae</taxon>
        <taxon>Pentapetalae</taxon>
        <taxon>rosids</taxon>
        <taxon>fabids</taxon>
        <taxon>Fabales</taxon>
        <taxon>Fabaceae</taxon>
        <taxon>Papilionoideae</taxon>
        <taxon>50 kb inversion clade</taxon>
        <taxon>NPAAA clade</taxon>
        <taxon>indigoferoid/millettioid clade</taxon>
        <taxon>Phaseoleae</taxon>
        <taxon>Psophocarpus</taxon>
    </lineage>
</organism>
<evidence type="ECO:0000256" key="1">
    <source>
        <dbReference type="SAM" id="MobiDB-lite"/>
    </source>
</evidence>
<accession>A0AAN9S6L7</accession>
<name>A0AAN9S6L7_PSOTE</name>
<proteinExistence type="predicted"/>
<dbReference type="Proteomes" id="UP001386955">
    <property type="component" value="Unassembled WGS sequence"/>
</dbReference>
<protein>
    <submittedName>
        <fullName evidence="2">Uncharacterized protein</fullName>
    </submittedName>
</protein>
<sequence>MWPSKIPWHNSHTLLHYNNKLTFQASLCPCISLNLHQSFHRSLSLSLSLSPSPPGKPVSVARPRFDR</sequence>
<feature type="region of interest" description="Disordered" evidence="1">
    <location>
        <begin position="45"/>
        <end position="67"/>
    </location>
</feature>
<evidence type="ECO:0000313" key="2">
    <source>
        <dbReference type="EMBL" id="KAK7388599.1"/>
    </source>
</evidence>
<reference evidence="2 3" key="1">
    <citation type="submission" date="2024-01" db="EMBL/GenBank/DDBJ databases">
        <title>The genomes of 5 underutilized Papilionoideae crops provide insights into root nodulation and disease resistanc.</title>
        <authorList>
            <person name="Jiang F."/>
        </authorList>
    </citation>
    <scope>NUCLEOTIDE SEQUENCE [LARGE SCALE GENOMIC DNA]</scope>
    <source>
        <strain evidence="2">DUOXIRENSHENG_FW03</strain>
        <tissue evidence="2">Leaves</tissue>
    </source>
</reference>
<keyword evidence="3" id="KW-1185">Reference proteome</keyword>
<comment type="caution">
    <text evidence="2">The sequence shown here is derived from an EMBL/GenBank/DDBJ whole genome shotgun (WGS) entry which is preliminary data.</text>
</comment>
<dbReference type="AlphaFoldDB" id="A0AAN9S6L7"/>
<evidence type="ECO:0000313" key="3">
    <source>
        <dbReference type="Proteomes" id="UP001386955"/>
    </source>
</evidence>
<gene>
    <name evidence="2" type="ORF">VNO78_23421</name>
</gene>
<dbReference type="EMBL" id="JAYMYS010000006">
    <property type="protein sequence ID" value="KAK7388599.1"/>
    <property type="molecule type" value="Genomic_DNA"/>
</dbReference>